<evidence type="ECO:0000313" key="1">
    <source>
        <dbReference type="EMBL" id="TEA17386.1"/>
    </source>
</evidence>
<protein>
    <submittedName>
        <fullName evidence="1">Uncharacterized protein</fullName>
    </submittedName>
</protein>
<sequence>MCLADVIHYICTLCNHRAGKPRGGRVLEKCPAAPKSEPHCGVLRDLTPAPAAGDPALSPSGLEFEVLKVAPGYTLIDSSHRRQKPKFHTCELCIHHLGPDEAKVRAKWWRNEQRALVQDNKRLTPGYSMAGWVDVLRK</sequence>
<accession>A0A4R8TH24</accession>
<dbReference type="AlphaFoldDB" id="A0A4R8TH24"/>
<dbReference type="Proteomes" id="UP000295604">
    <property type="component" value="Unassembled WGS sequence"/>
</dbReference>
<gene>
    <name evidence="1" type="ORF">C8034_v012432</name>
</gene>
<comment type="caution">
    <text evidence="1">The sequence shown here is derived from an EMBL/GenBank/DDBJ whole genome shotgun (WGS) entry which is preliminary data.</text>
</comment>
<dbReference type="EMBL" id="QAPF01000087">
    <property type="protein sequence ID" value="TEA17386.1"/>
    <property type="molecule type" value="Genomic_DNA"/>
</dbReference>
<keyword evidence="2" id="KW-1185">Reference proteome</keyword>
<evidence type="ECO:0000313" key="2">
    <source>
        <dbReference type="Proteomes" id="UP000295604"/>
    </source>
</evidence>
<name>A0A4R8TH24_9PEZI</name>
<proteinExistence type="predicted"/>
<reference evidence="1 2" key="1">
    <citation type="submission" date="2018-11" db="EMBL/GenBank/DDBJ databases">
        <title>Genome sequence and assembly of Colletotrichum sidae.</title>
        <authorList>
            <person name="Gan P."/>
            <person name="Shirasu K."/>
        </authorList>
    </citation>
    <scope>NUCLEOTIDE SEQUENCE [LARGE SCALE GENOMIC DNA]</scope>
    <source>
        <strain evidence="1 2">CBS 518.97</strain>
    </source>
</reference>
<organism evidence="1 2">
    <name type="scientific">Colletotrichum sidae</name>
    <dbReference type="NCBI Taxonomy" id="1347389"/>
    <lineage>
        <taxon>Eukaryota</taxon>
        <taxon>Fungi</taxon>
        <taxon>Dikarya</taxon>
        <taxon>Ascomycota</taxon>
        <taxon>Pezizomycotina</taxon>
        <taxon>Sordariomycetes</taxon>
        <taxon>Hypocreomycetidae</taxon>
        <taxon>Glomerellales</taxon>
        <taxon>Glomerellaceae</taxon>
        <taxon>Colletotrichum</taxon>
        <taxon>Colletotrichum orbiculare species complex</taxon>
    </lineage>
</organism>